<comment type="caution">
    <text evidence="13">The sequence shown here is derived from an EMBL/GenBank/DDBJ whole genome shotgun (WGS) entry which is preliminary data.</text>
</comment>
<dbReference type="NCBIfam" id="TIGR00813">
    <property type="entry name" value="sss"/>
    <property type="match status" value="1"/>
</dbReference>
<evidence type="ECO:0000313" key="13">
    <source>
        <dbReference type="EMBL" id="MCK8494652.1"/>
    </source>
</evidence>
<dbReference type="Gene3D" id="1.20.1730.10">
    <property type="entry name" value="Sodium/glucose cotransporter"/>
    <property type="match status" value="1"/>
</dbReference>
<evidence type="ECO:0000256" key="6">
    <source>
        <dbReference type="ARBA" id="ARBA00022989"/>
    </source>
</evidence>
<dbReference type="EMBL" id="JALPRF010000004">
    <property type="protein sequence ID" value="MCK8494652.1"/>
    <property type="molecule type" value="Genomic_DNA"/>
</dbReference>
<feature type="transmembrane region" description="Helical" evidence="12">
    <location>
        <begin position="400"/>
        <end position="422"/>
    </location>
</feature>
<dbReference type="InterPro" id="IPR051163">
    <property type="entry name" value="Sodium:Solute_Symporter_SSF"/>
</dbReference>
<dbReference type="PROSITE" id="PS50283">
    <property type="entry name" value="NA_SOLUT_SYMP_3"/>
    <property type="match status" value="1"/>
</dbReference>
<dbReference type="CDD" id="cd11495">
    <property type="entry name" value="SLC5sbd_NIS-like_u3"/>
    <property type="match status" value="1"/>
</dbReference>
<evidence type="ECO:0000256" key="5">
    <source>
        <dbReference type="ARBA" id="ARBA00022692"/>
    </source>
</evidence>
<evidence type="ECO:0000256" key="12">
    <source>
        <dbReference type="SAM" id="Phobius"/>
    </source>
</evidence>
<name>A0ABT0HRA0_9BACT</name>
<feature type="transmembrane region" description="Helical" evidence="12">
    <location>
        <begin position="189"/>
        <end position="211"/>
    </location>
</feature>
<feature type="transmembrane region" description="Helical" evidence="12">
    <location>
        <begin position="46"/>
        <end position="65"/>
    </location>
</feature>
<evidence type="ECO:0000313" key="14">
    <source>
        <dbReference type="Proteomes" id="UP001202180"/>
    </source>
</evidence>
<evidence type="ECO:0000256" key="11">
    <source>
        <dbReference type="RuleBase" id="RU362091"/>
    </source>
</evidence>
<keyword evidence="9 12" id="KW-0472">Membrane</keyword>
<keyword evidence="4" id="KW-1003">Cell membrane</keyword>
<evidence type="ECO:0000256" key="10">
    <source>
        <dbReference type="ARBA" id="ARBA00023201"/>
    </source>
</evidence>
<evidence type="ECO:0000256" key="3">
    <source>
        <dbReference type="ARBA" id="ARBA00022448"/>
    </source>
</evidence>
<keyword evidence="7" id="KW-0915">Sodium</keyword>
<dbReference type="RefSeq" id="WP_232563059.1">
    <property type="nucleotide sequence ID" value="NZ_JALPRF010000004.1"/>
</dbReference>
<feature type="transmembrane region" description="Helical" evidence="12">
    <location>
        <begin position="271"/>
        <end position="296"/>
    </location>
</feature>
<keyword evidence="6 12" id="KW-1133">Transmembrane helix</keyword>
<feature type="transmembrane region" description="Helical" evidence="12">
    <location>
        <begin position="155"/>
        <end position="177"/>
    </location>
</feature>
<feature type="transmembrane region" description="Helical" evidence="12">
    <location>
        <begin position="77"/>
        <end position="95"/>
    </location>
</feature>
<feature type="transmembrane region" description="Helical" evidence="12">
    <location>
        <begin position="490"/>
        <end position="509"/>
    </location>
</feature>
<reference evidence="13 14" key="1">
    <citation type="submission" date="2022-04" db="EMBL/GenBank/DDBJ databases">
        <title>Spirosoma sp. strain RP8 genome sequencing and assembly.</title>
        <authorList>
            <person name="Jung Y."/>
        </authorList>
    </citation>
    <scope>NUCLEOTIDE SEQUENCE [LARGE SCALE GENOMIC DNA]</scope>
    <source>
        <strain evidence="13 14">RP8</strain>
    </source>
</reference>
<feature type="transmembrane region" description="Helical" evidence="12">
    <location>
        <begin position="231"/>
        <end position="250"/>
    </location>
</feature>
<evidence type="ECO:0000256" key="9">
    <source>
        <dbReference type="ARBA" id="ARBA00023136"/>
    </source>
</evidence>
<comment type="similarity">
    <text evidence="2 11">Belongs to the sodium:solute symporter (SSF) (TC 2.A.21) family.</text>
</comment>
<dbReference type="Pfam" id="PF00474">
    <property type="entry name" value="SSF"/>
    <property type="match status" value="1"/>
</dbReference>
<evidence type="ECO:0000256" key="8">
    <source>
        <dbReference type="ARBA" id="ARBA00023065"/>
    </source>
</evidence>
<dbReference type="PANTHER" id="PTHR42985">
    <property type="entry name" value="SODIUM-COUPLED MONOCARBOXYLATE TRANSPORTER"/>
    <property type="match status" value="1"/>
</dbReference>
<keyword evidence="8" id="KW-0406">Ion transport</keyword>
<evidence type="ECO:0000256" key="7">
    <source>
        <dbReference type="ARBA" id="ARBA00023053"/>
    </source>
</evidence>
<keyword evidence="5 12" id="KW-0812">Transmembrane</keyword>
<dbReference type="InterPro" id="IPR001734">
    <property type="entry name" value="Na/solute_symporter"/>
</dbReference>
<sequence>MKSLPVADLSIILLYLISMVLVGVYFSRKNKNADQFTTASGKIPGWAIGMSLYATFLSSNTFLGVPGKAFGGNWNAFVFSLSMPLAAWVAANYFVPFYRSTGEVSAYSHLEKRFGAWARTYAVICFLLTQLARMGSIFFGIALSLQALTSYSMTSIMVVVGICIIIYTVLGGMEAVIWTEVAQGVIKTVGALVILYLVITHVDGGIPRILSMGTAHDKFSLGSFAPDFTTSTFWVVLLYGFFINLNNFGMDQNYVQRYHTTTSVTDATRSIWLCVYLYVPISLVFFVLGSCLYTYYQVHPELMDQVRYQVASERLPNQTPEAINRLAHTLTASDIGDKIMPHFMVHQVPTGLLGLIVAAIMAAAMSTISSSMNASATIFLVDIYQRYIKPDVTSKQSLKILYGATVVFGLLGMTTGIAMIGVKSVLDAWWLLSGIFASGMLGLFLLGIISRSTKGPEALTATLIGLLVIIWMTFSAFIPNQLATLRSPFHQNMIMVLGTLTIFLTGLLLTRRSAKSRVLEHPVDRNEPQQQA</sequence>
<evidence type="ECO:0000256" key="2">
    <source>
        <dbReference type="ARBA" id="ARBA00006434"/>
    </source>
</evidence>
<keyword evidence="3" id="KW-0813">Transport</keyword>
<comment type="subcellular location">
    <subcellularLocation>
        <location evidence="1">Cell membrane</location>
        <topology evidence="1">Multi-pass membrane protein</topology>
    </subcellularLocation>
</comment>
<evidence type="ECO:0000256" key="1">
    <source>
        <dbReference type="ARBA" id="ARBA00004651"/>
    </source>
</evidence>
<feature type="transmembrane region" description="Helical" evidence="12">
    <location>
        <begin position="428"/>
        <end position="446"/>
    </location>
</feature>
<dbReference type="Proteomes" id="UP001202180">
    <property type="component" value="Unassembled WGS sequence"/>
</dbReference>
<protein>
    <submittedName>
        <fullName evidence="13">Sodium:solute symporter</fullName>
    </submittedName>
</protein>
<dbReference type="PANTHER" id="PTHR42985:SF32">
    <property type="entry name" value="SODIUM IODIDE SYMPORTER"/>
    <property type="match status" value="1"/>
</dbReference>
<feature type="transmembrane region" description="Helical" evidence="12">
    <location>
        <begin position="116"/>
        <end position="143"/>
    </location>
</feature>
<proteinExistence type="inferred from homology"/>
<feature type="transmembrane region" description="Helical" evidence="12">
    <location>
        <begin position="352"/>
        <end position="380"/>
    </location>
</feature>
<dbReference type="InterPro" id="IPR038377">
    <property type="entry name" value="Na/Glc_symporter_sf"/>
</dbReference>
<gene>
    <name evidence="13" type="ORF">M0L20_22480</name>
</gene>
<organism evidence="13 14">
    <name type="scientific">Spirosoma liriopis</name>
    <dbReference type="NCBI Taxonomy" id="2937440"/>
    <lineage>
        <taxon>Bacteria</taxon>
        <taxon>Pseudomonadati</taxon>
        <taxon>Bacteroidota</taxon>
        <taxon>Cytophagia</taxon>
        <taxon>Cytophagales</taxon>
        <taxon>Cytophagaceae</taxon>
        <taxon>Spirosoma</taxon>
    </lineage>
</organism>
<feature type="transmembrane region" description="Helical" evidence="12">
    <location>
        <begin position="458"/>
        <end position="478"/>
    </location>
</feature>
<feature type="transmembrane region" description="Helical" evidence="12">
    <location>
        <begin position="6"/>
        <end position="26"/>
    </location>
</feature>
<keyword evidence="14" id="KW-1185">Reference proteome</keyword>
<evidence type="ECO:0000256" key="4">
    <source>
        <dbReference type="ARBA" id="ARBA00022475"/>
    </source>
</evidence>
<keyword evidence="10" id="KW-0739">Sodium transport</keyword>
<accession>A0ABT0HRA0</accession>